<dbReference type="RefSeq" id="WP_119768950.1">
    <property type="nucleotide sequence ID" value="NZ_QYUO01000001.1"/>
</dbReference>
<protein>
    <recommendedName>
        <fullName evidence="4">Bacteriophage Rz lysis protein</fullName>
    </recommendedName>
</protein>
<sequence length="164" mass="17666">MNIFKPFIEPALKFAKVAFCIALFATGFYMGGHIEEGKCAVAAAARATAENKALIERNAENEAEREKNRESNRLIQKAHDFELGRVRASIVSAPRLRVGPAICGQPSGTPEARSAGSSDAADPGGRLVREDIGRDLDALKLQVEEAFAAGRACQAFIFAENMTQ</sequence>
<reference evidence="3" key="1">
    <citation type="submission" date="2018-09" db="EMBL/GenBank/DDBJ databases">
        <authorList>
            <person name="Zhu H."/>
        </authorList>
    </citation>
    <scope>NUCLEOTIDE SEQUENCE [LARGE SCALE GENOMIC DNA]</scope>
    <source>
        <strain evidence="3">K1R23-30</strain>
    </source>
</reference>
<feature type="region of interest" description="Disordered" evidence="1">
    <location>
        <begin position="104"/>
        <end position="126"/>
    </location>
</feature>
<proteinExistence type="predicted"/>
<keyword evidence="3" id="KW-1185">Reference proteome</keyword>
<dbReference type="OrthoDB" id="8704345at2"/>
<gene>
    <name evidence="2" type="ORF">D3871_11165</name>
</gene>
<evidence type="ECO:0000313" key="3">
    <source>
        <dbReference type="Proteomes" id="UP000265955"/>
    </source>
</evidence>
<dbReference type="EMBL" id="QYUO01000001">
    <property type="protein sequence ID" value="RJF99004.1"/>
    <property type="molecule type" value="Genomic_DNA"/>
</dbReference>
<evidence type="ECO:0000313" key="2">
    <source>
        <dbReference type="EMBL" id="RJF99004.1"/>
    </source>
</evidence>
<dbReference type="Proteomes" id="UP000265955">
    <property type="component" value="Unassembled WGS sequence"/>
</dbReference>
<evidence type="ECO:0000256" key="1">
    <source>
        <dbReference type="SAM" id="MobiDB-lite"/>
    </source>
</evidence>
<accession>A0A3A3FUM5</accession>
<name>A0A3A3FUM5_9BURK</name>
<evidence type="ECO:0008006" key="4">
    <source>
        <dbReference type="Google" id="ProtNLM"/>
    </source>
</evidence>
<comment type="caution">
    <text evidence="2">The sequence shown here is derived from an EMBL/GenBank/DDBJ whole genome shotgun (WGS) entry which is preliminary data.</text>
</comment>
<organism evidence="2 3">
    <name type="scientific">Noviherbaspirillum saxi</name>
    <dbReference type="NCBI Taxonomy" id="2320863"/>
    <lineage>
        <taxon>Bacteria</taxon>
        <taxon>Pseudomonadati</taxon>
        <taxon>Pseudomonadota</taxon>
        <taxon>Betaproteobacteria</taxon>
        <taxon>Burkholderiales</taxon>
        <taxon>Oxalobacteraceae</taxon>
        <taxon>Noviherbaspirillum</taxon>
    </lineage>
</organism>
<dbReference type="AlphaFoldDB" id="A0A3A3FUM5"/>